<evidence type="ECO:0000313" key="2">
    <source>
        <dbReference type="Proteomes" id="UP000503540"/>
    </source>
</evidence>
<organism evidence="1 2">
    <name type="scientific">Nocardia arthritidis</name>
    <dbReference type="NCBI Taxonomy" id="228602"/>
    <lineage>
        <taxon>Bacteria</taxon>
        <taxon>Bacillati</taxon>
        <taxon>Actinomycetota</taxon>
        <taxon>Actinomycetes</taxon>
        <taxon>Mycobacteriales</taxon>
        <taxon>Nocardiaceae</taxon>
        <taxon>Nocardia</taxon>
    </lineage>
</organism>
<keyword evidence="2" id="KW-1185">Reference proteome</keyword>
<evidence type="ECO:0000313" key="1">
    <source>
        <dbReference type="EMBL" id="QIS15528.1"/>
    </source>
</evidence>
<dbReference type="Proteomes" id="UP000503540">
    <property type="component" value="Chromosome"/>
</dbReference>
<dbReference type="RefSeq" id="WP_238846885.1">
    <property type="nucleotide sequence ID" value="NZ_CP046172.1"/>
</dbReference>
<dbReference type="KEGG" id="nah:F5544_38530"/>
<proteinExistence type="predicted"/>
<reference evidence="1 2" key="1">
    <citation type="journal article" date="2019" name="ACS Chem. Biol.">
        <title>Identification and Mobilization of a Cryptic Antibiotic Biosynthesis Gene Locus from a Human-Pathogenic Nocardia Isolate.</title>
        <authorList>
            <person name="Herisse M."/>
            <person name="Ishida K."/>
            <person name="Porter J.L."/>
            <person name="Howden B."/>
            <person name="Hertweck C."/>
            <person name="Stinear T.P."/>
            <person name="Pidot S.J."/>
        </authorList>
    </citation>
    <scope>NUCLEOTIDE SEQUENCE [LARGE SCALE GENOMIC DNA]</scope>
    <source>
        <strain evidence="1 2">AUSMDU00012717</strain>
    </source>
</reference>
<name>A0A6G9YQQ7_9NOCA</name>
<dbReference type="AlphaFoldDB" id="A0A6G9YQQ7"/>
<accession>A0A6G9YQQ7</accession>
<dbReference type="EMBL" id="CP046172">
    <property type="protein sequence ID" value="QIS15528.1"/>
    <property type="molecule type" value="Genomic_DNA"/>
</dbReference>
<sequence>MIADGITRRAAATFAPAGWREYSLLRGTMNLVIDRIATGSPLMHSMIREIERRAAA</sequence>
<gene>
    <name evidence="1" type="ORF">F5544_38530</name>
</gene>
<protein>
    <submittedName>
        <fullName evidence="1">Uncharacterized protein</fullName>
    </submittedName>
</protein>